<accession>A0A9P4G9I2</accession>
<dbReference type="InterPro" id="IPR051694">
    <property type="entry name" value="Immunoregulatory_rcpt-like"/>
</dbReference>
<evidence type="ECO:0000256" key="9">
    <source>
        <dbReference type="SAM" id="Phobius"/>
    </source>
</evidence>
<dbReference type="Pfam" id="PF21314">
    <property type="entry name" value="TM_ErbB1"/>
    <property type="match status" value="1"/>
</dbReference>
<dbReference type="GO" id="GO:0016020">
    <property type="term" value="C:membrane"/>
    <property type="evidence" value="ECO:0007669"/>
    <property type="project" value="UniProtKB-SubCell"/>
</dbReference>
<dbReference type="GeneID" id="63853427"/>
<feature type="domain" description="Epidermal growth factor receptor-like transmembrane-juxtamembrane segment" evidence="10">
    <location>
        <begin position="139"/>
        <end position="168"/>
    </location>
</feature>
<dbReference type="GO" id="GO:0005524">
    <property type="term" value="F:ATP binding"/>
    <property type="evidence" value="ECO:0007669"/>
    <property type="project" value="UniProtKB-KW"/>
</dbReference>
<proteinExistence type="predicted"/>
<keyword evidence="5" id="KW-0067">ATP-binding</keyword>
<protein>
    <recommendedName>
        <fullName evidence="10">Epidermal growth factor receptor-like transmembrane-juxtamembrane segment domain-containing protein</fullName>
    </recommendedName>
</protein>
<evidence type="ECO:0000256" key="6">
    <source>
        <dbReference type="ARBA" id="ARBA00022989"/>
    </source>
</evidence>
<keyword evidence="4" id="KW-0547">Nucleotide-binding</keyword>
<dbReference type="Proteomes" id="UP000800039">
    <property type="component" value="Unassembled WGS sequence"/>
</dbReference>
<evidence type="ECO:0000256" key="4">
    <source>
        <dbReference type="ARBA" id="ARBA00022741"/>
    </source>
</evidence>
<dbReference type="GO" id="GO:0071944">
    <property type="term" value="C:cell periphery"/>
    <property type="evidence" value="ECO:0007669"/>
    <property type="project" value="UniProtKB-ARBA"/>
</dbReference>
<dbReference type="Gene3D" id="1.20.5.510">
    <property type="entry name" value="Single helix bin"/>
    <property type="match status" value="1"/>
</dbReference>
<name>A0A9P4G9I2_9PLEO</name>
<keyword evidence="2" id="KW-0597">Phosphoprotein</keyword>
<comment type="subcellular location">
    <subcellularLocation>
        <location evidence="1">Membrane</location>
        <topology evidence="1">Single-pass membrane protein</topology>
    </subcellularLocation>
</comment>
<keyword evidence="12" id="KW-1185">Reference proteome</keyword>
<dbReference type="AlphaFoldDB" id="A0A9P4G9I2"/>
<evidence type="ECO:0000256" key="7">
    <source>
        <dbReference type="ARBA" id="ARBA00023136"/>
    </source>
</evidence>
<dbReference type="PANTHER" id="PTHR15549">
    <property type="entry name" value="PAIRED IMMUNOGLOBULIN-LIKE TYPE 2 RECEPTOR"/>
    <property type="match status" value="1"/>
</dbReference>
<dbReference type="PANTHER" id="PTHR15549:SF26">
    <property type="entry name" value="AXIAL BUDDING PATTERN PROTEIN 2-RELATED"/>
    <property type="match status" value="1"/>
</dbReference>
<evidence type="ECO:0000313" key="12">
    <source>
        <dbReference type="Proteomes" id="UP000800039"/>
    </source>
</evidence>
<dbReference type="InterPro" id="IPR049328">
    <property type="entry name" value="TM_ErbB1"/>
</dbReference>
<evidence type="ECO:0000256" key="8">
    <source>
        <dbReference type="SAM" id="MobiDB-lite"/>
    </source>
</evidence>
<feature type="region of interest" description="Disordered" evidence="8">
    <location>
        <begin position="171"/>
        <end position="313"/>
    </location>
</feature>
<dbReference type="EMBL" id="ML976618">
    <property type="protein sequence ID" value="KAF1841500.1"/>
    <property type="molecule type" value="Genomic_DNA"/>
</dbReference>
<keyword evidence="6 9" id="KW-1133">Transmembrane helix</keyword>
<organism evidence="11 12">
    <name type="scientific">Cucurbitaria berberidis CBS 394.84</name>
    <dbReference type="NCBI Taxonomy" id="1168544"/>
    <lineage>
        <taxon>Eukaryota</taxon>
        <taxon>Fungi</taxon>
        <taxon>Dikarya</taxon>
        <taxon>Ascomycota</taxon>
        <taxon>Pezizomycotina</taxon>
        <taxon>Dothideomycetes</taxon>
        <taxon>Pleosporomycetidae</taxon>
        <taxon>Pleosporales</taxon>
        <taxon>Pleosporineae</taxon>
        <taxon>Cucurbitariaceae</taxon>
        <taxon>Cucurbitaria</taxon>
    </lineage>
</organism>
<reference evidence="11" key="1">
    <citation type="submission" date="2020-01" db="EMBL/GenBank/DDBJ databases">
        <authorList>
            <consortium name="DOE Joint Genome Institute"/>
            <person name="Haridas S."/>
            <person name="Albert R."/>
            <person name="Binder M."/>
            <person name="Bloem J."/>
            <person name="Labutti K."/>
            <person name="Salamov A."/>
            <person name="Andreopoulos B."/>
            <person name="Baker S.E."/>
            <person name="Barry K."/>
            <person name="Bills G."/>
            <person name="Bluhm B.H."/>
            <person name="Cannon C."/>
            <person name="Castanera R."/>
            <person name="Culley D.E."/>
            <person name="Daum C."/>
            <person name="Ezra D."/>
            <person name="Gonzalez J.B."/>
            <person name="Henrissat B."/>
            <person name="Kuo A."/>
            <person name="Liang C."/>
            <person name="Lipzen A."/>
            <person name="Lutzoni F."/>
            <person name="Magnuson J."/>
            <person name="Mondo S."/>
            <person name="Nolan M."/>
            <person name="Ohm R."/>
            <person name="Pangilinan J."/>
            <person name="Park H.-J."/>
            <person name="Ramirez L."/>
            <person name="Alfaro M."/>
            <person name="Sun H."/>
            <person name="Tritt A."/>
            <person name="Yoshinaga Y."/>
            <person name="Zwiers L.-H."/>
            <person name="Turgeon B.G."/>
            <person name="Goodwin S.B."/>
            <person name="Spatafora J.W."/>
            <person name="Crous P.W."/>
            <person name="Grigoriev I.V."/>
        </authorList>
    </citation>
    <scope>NUCLEOTIDE SEQUENCE</scope>
    <source>
        <strain evidence="11">CBS 394.84</strain>
    </source>
</reference>
<evidence type="ECO:0000313" key="11">
    <source>
        <dbReference type="EMBL" id="KAF1841500.1"/>
    </source>
</evidence>
<feature type="compositionally biased region" description="Polar residues" evidence="8">
    <location>
        <begin position="277"/>
        <end position="289"/>
    </location>
</feature>
<evidence type="ECO:0000256" key="5">
    <source>
        <dbReference type="ARBA" id="ARBA00022840"/>
    </source>
</evidence>
<sequence>MSNSSFFDFHCPTGGKWYACATGSKFVGCCTTDPCGANGCVQGNIRAGGYNVSHHGEWPDASCGSASDFFTCNAASTFWGCCKVTGDTNPCNSTPPATCPQGNLVPAFLERPEQFQAYTSATSSSSATPTSKKSNTGAIAGGVVGGVVALAIIGLIIFFILRKKRRAQNESATAMLPMTSEKPDGARGSTQYGGQSPPPTYTAPNQEYYQDASPNKGPYQQRYANMMDGPQELPGEVPASNEHRYSELPAESSSSAGNRRFSELPAGATRVSELESPETSPRPLQSEFSTDLAKRVNQEQGLGLTTEETPKRN</sequence>
<comment type="caution">
    <text evidence="11">The sequence shown here is derived from an EMBL/GenBank/DDBJ whole genome shotgun (WGS) entry which is preliminary data.</text>
</comment>
<dbReference type="OrthoDB" id="3692311at2759"/>
<feature type="transmembrane region" description="Helical" evidence="9">
    <location>
        <begin position="138"/>
        <end position="161"/>
    </location>
</feature>
<keyword evidence="7 9" id="KW-0472">Membrane</keyword>
<evidence type="ECO:0000256" key="1">
    <source>
        <dbReference type="ARBA" id="ARBA00004167"/>
    </source>
</evidence>
<evidence type="ECO:0000256" key="3">
    <source>
        <dbReference type="ARBA" id="ARBA00022692"/>
    </source>
</evidence>
<dbReference type="RefSeq" id="XP_040784063.1">
    <property type="nucleotide sequence ID" value="XM_040936176.1"/>
</dbReference>
<keyword evidence="3 9" id="KW-0812">Transmembrane</keyword>
<gene>
    <name evidence="11" type="ORF">K460DRAFT_397718</name>
</gene>
<evidence type="ECO:0000256" key="2">
    <source>
        <dbReference type="ARBA" id="ARBA00022553"/>
    </source>
</evidence>
<evidence type="ECO:0000259" key="10">
    <source>
        <dbReference type="Pfam" id="PF21314"/>
    </source>
</evidence>